<dbReference type="SUPFAM" id="SSF100950">
    <property type="entry name" value="NagB/RpiA/CoA transferase-like"/>
    <property type="match status" value="1"/>
</dbReference>
<dbReference type="Gene3D" id="3.40.50.1360">
    <property type="match status" value="1"/>
</dbReference>
<sequence>MGKLYSEDRRGAILELLKQNSRASVSDLAQKLDVSEVTIRTDLRMLEQSKLLHRTHGGAIISDEESLSFANRLNMHRTEKSRIATAAFEHIKNHDSILLDASSTCLELAKLIRRSDKTVTITTYSLLAAQELVDNPKLNVFLIGGAIRNQNSVEGVLGASLLDSVYPEKYFFSARGITQDGELMDFDLYELELKNLLFTRSKMRYCLVDSSKINRSSVGRFGSLQESDYLFTDNSAPKEFSYTASKLKITFC</sequence>
<evidence type="ECO:0000313" key="5">
    <source>
        <dbReference type="EMBL" id="WAH38853.1"/>
    </source>
</evidence>
<evidence type="ECO:0000256" key="1">
    <source>
        <dbReference type="ARBA" id="ARBA00023015"/>
    </source>
</evidence>
<keyword evidence="5" id="KW-0238">DNA-binding</keyword>
<dbReference type="InterPro" id="IPR014036">
    <property type="entry name" value="DeoR-like_C"/>
</dbReference>
<dbReference type="InterPro" id="IPR001845">
    <property type="entry name" value="HTH_ArsR_DNA-bd_dom"/>
</dbReference>
<dbReference type="InterPro" id="IPR037171">
    <property type="entry name" value="NagB/RpiA_transferase-like"/>
</dbReference>
<dbReference type="SMART" id="SM00420">
    <property type="entry name" value="HTH_DEOR"/>
    <property type="match status" value="1"/>
</dbReference>
<dbReference type="InterPro" id="IPR001034">
    <property type="entry name" value="DeoR_HTH"/>
</dbReference>
<dbReference type="PANTHER" id="PTHR30363:SF44">
    <property type="entry name" value="AGA OPERON TRANSCRIPTIONAL REPRESSOR-RELATED"/>
    <property type="match status" value="1"/>
</dbReference>
<dbReference type="Proteomes" id="UP001164803">
    <property type="component" value="Chromosome"/>
</dbReference>
<keyword evidence="1" id="KW-0805">Transcription regulation</keyword>
<proteinExistence type="predicted"/>
<dbReference type="SUPFAM" id="SSF46785">
    <property type="entry name" value="Winged helix' DNA-binding domain"/>
    <property type="match status" value="1"/>
</dbReference>
<dbReference type="Pfam" id="PF08220">
    <property type="entry name" value="HTH_DeoR"/>
    <property type="match status" value="1"/>
</dbReference>
<dbReference type="InterPro" id="IPR036388">
    <property type="entry name" value="WH-like_DNA-bd_sf"/>
</dbReference>
<evidence type="ECO:0000259" key="4">
    <source>
        <dbReference type="PROSITE" id="PS51000"/>
    </source>
</evidence>
<keyword evidence="6" id="KW-1185">Reference proteome</keyword>
<gene>
    <name evidence="5" type="ORF">NZD86_10425</name>
</gene>
<evidence type="ECO:0000259" key="3">
    <source>
        <dbReference type="PROSITE" id="PS50987"/>
    </source>
</evidence>
<dbReference type="PANTHER" id="PTHR30363">
    <property type="entry name" value="HTH-TYPE TRANSCRIPTIONAL REGULATOR SRLR-RELATED"/>
    <property type="match status" value="1"/>
</dbReference>
<accession>A0ABY6Z8J2</accession>
<keyword evidence="2" id="KW-0804">Transcription</keyword>
<evidence type="ECO:0000256" key="2">
    <source>
        <dbReference type="ARBA" id="ARBA00023163"/>
    </source>
</evidence>
<dbReference type="RefSeq" id="WP_268046448.1">
    <property type="nucleotide sequence ID" value="NZ_CP104064.1"/>
</dbReference>
<dbReference type="InterPro" id="IPR050313">
    <property type="entry name" value="Carb_Metab_HTH_regulators"/>
</dbReference>
<name>A0ABY6Z8J2_9BACL</name>
<dbReference type="Pfam" id="PF00455">
    <property type="entry name" value="DeoRC"/>
    <property type="match status" value="1"/>
</dbReference>
<dbReference type="EMBL" id="CP104064">
    <property type="protein sequence ID" value="WAH38853.1"/>
    <property type="molecule type" value="Genomic_DNA"/>
</dbReference>
<dbReference type="PROSITE" id="PS50987">
    <property type="entry name" value="HTH_ARSR_2"/>
    <property type="match status" value="1"/>
</dbReference>
<dbReference type="PROSITE" id="PS51000">
    <property type="entry name" value="HTH_DEOR_2"/>
    <property type="match status" value="1"/>
</dbReference>
<dbReference type="Gene3D" id="1.10.10.10">
    <property type="entry name" value="Winged helix-like DNA-binding domain superfamily/Winged helix DNA-binding domain"/>
    <property type="match status" value="1"/>
</dbReference>
<dbReference type="SMART" id="SM01134">
    <property type="entry name" value="DeoRC"/>
    <property type="match status" value="1"/>
</dbReference>
<evidence type="ECO:0000313" key="6">
    <source>
        <dbReference type="Proteomes" id="UP001164803"/>
    </source>
</evidence>
<reference evidence="5" key="1">
    <citation type="submission" date="2022-08" db="EMBL/GenBank/DDBJ databases">
        <title>Alicyclobacillus dauci DSM2870, complete genome.</title>
        <authorList>
            <person name="Wang Q."/>
            <person name="Cai R."/>
            <person name="Wang Z."/>
        </authorList>
    </citation>
    <scope>NUCLEOTIDE SEQUENCE</scope>
    <source>
        <strain evidence="5">DSM 28700</strain>
    </source>
</reference>
<dbReference type="PRINTS" id="PR00037">
    <property type="entry name" value="HTHLACR"/>
</dbReference>
<dbReference type="InterPro" id="IPR036390">
    <property type="entry name" value="WH_DNA-bd_sf"/>
</dbReference>
<dbReference type="GO" id="GO:0003677">
    <property type="term" value="F:DNA binding"/>
    <property type="evidence" value="ECO:0007669"/>
    <property type="project" value="UniProtKB-KW"/>
</dbReference>
<feature type="domain" description="HTH arsR-type" evidence="3">
    <location>
        <begin position="1"/>
        <end position="85"/>
    </location>
</feature>
<feature type="domain" description="HTH deoR-type" evidence="4">
    <location>
        <begin position="6"/>
        <end position="61"/>
    </location>
</feature>
<organism evidence="5 6">
    <name type="scientific">Alicyclobacillus dauci</name>
    <dbReference type="NCBI Taxonomy" id="1475485"/>
    <lineage>
        <taxon>Bacteria</taxon>
        <taxon>Bacillati</taxon>
        <taxon>Bacillota</taxon>
        <taxon>Bacilli</taxon>
        <taxon>Bacillales</taxon>
        <taxon>Alicyclobacillaceae</taxon>
        <taxon>Alicyclobacillus</taxon>
    </lineage>
</organism>
<protein>
    <submittedName>
        <fullName evidence="5">DeoR/GlpR family DNA-binding transcription regulator</fullName>
    </submittedName>
</protein>